<evidence type="ECO:0000313" key="2">
    <source>
        <dbReference type="EMBL" id="AYV75833.1"/>
    </source>
</evidence>
<protein>
    <submittedName>
        <fullName evidence="2">Uncharacterized protein</fullName>
    </submittedName>
</protein>
<accession>A0A3G4ZQE2</accession>
<dbReference type="PROSITE" id="PS51257">
    <property type="entry name" value="PROKAR_LIPOPROTEIN"/>
    <property type="match status" value="1"/>
</dbReference>
<reference evidence="2" key="1">
    <citation type="submission" date="2018-10" db="EMBL/GenBank/DDBJ databases">
        <title>Hidden diversity of soil giant viruses.</title>
        <authorList>
            <person name="Schulz F."/>
            <person name="Alteio L."/>
            <person name="Goudeau D."/>
            <person name="Ryan E.M."/>
            <person name="Malmstrom R.R."/>
            <person name="Blanchard J."/>
            <person name="Woyke T."/>
        </authorList>
    </citation>
    <scope>NUCLEOTIDE SEQUENCE</scope>
    <source>
        <strain evidence="2">TEV1</strain>
    </source>
</reference>
<sequence>MYLEIFKNPILLGVIAGCLTYLYLLWQSDSMNKNIKSQKKRDENTKKSISLFLPLVAAIIVCIIAYAYFYINPDVQLDQSDADDSVMKSTATPKYKFAVDEKSVSSESATSFHLISKGMNIPNKPLDVPDVFIETYD</sequence>
<organism evidence="2">
    <name type="scientific">Terrestrivirus sp</name>
    <dbReference type="NCBI Taxonomy" id="2487775"/>
    <lineage>
        <taxon>Viruses</taxon>
        <taxon>Varidnaviria</taxon>
        <taxon>Bamfordvirae</taxon>
        <taxon>Nucleocytoviricota</taxon>
        <taxon>Megaviricetes</taxon>
        <taxon>Imitervirales</taxon>
        <taxon>Mimiviridae</taxon>
        <taxon>Klosneuvirinae</taxon>
    </lineage>
</organism>
<name>A0A3G4ZQE2_9VIRU</name>
<proteinExistence type="predicted"/>
<keyword evidence="1" id="KW-1133">Transmembrane helix</keyword>
<gene>
    <name evidence="2" type="ORF">Terrestrivirus3_102</name>
</gene>
<keyword evidence="1" id="KW-0472">Membrane</keyword>
<dbReference type="EMBL" id="MK071981">
    <property type="protein sequence ID" value="AYV75833.1"/>
    <property type="molecule type" value="Genomic_DNA"/>
</dbReference>
<keyword evidence="1" id="KW-0812">Transmembrane</keyword>
<evidence type="ECO:0000256" key="1">
    <source>
        <dbReference type="SAM" id="Phobius"/>
    </source>
</evidence>
<feature type="transmembrane region" description="Helical" evidence="1">
    <location>
        <begin position="6"/>
        <end position="26"/>
    </location>
</feature>
<feature type="transmembrane region" description="Helical" evidence="1">
    <location>
        <begin position="47"/>
        <end position="71"/>
    </location>
</feature>